<feature type="domain" description="RES" evidence="1">
    <location>
        <begin position="212"/>
        <end position="382"/>
    </location>
</feature>
<dbReference type="AlphaFoldDB" id="A0A6L8MTY1"/>
<dbReference type="InterPro" id="IPR014914">
    <property type="entry name" value="RES_dom"/>
</dbReference>
<dbReference type="RefSeq" id="WP_161021797.1">
    <property type="nucleotide sequence ID" value="NZ_WWCP01000083.1"/>
</dbReference>
<dbReference type="EMBL" id="WWCP01000083">
    <property type="protein sequence ID" value="MYM85517.1"/>
    <property type="molecule type" value="Genomic_DNA"/>
</dbReference>
<sequence>MVDFVCFNCIEDSCLRRRHLTSRLHSPRVCIGCGDEVTHAITAADLAALTEPVLQQHFEIDQDLYPGYELSLQAIIGQALQCGKQAVLEKIAVLLEVCNDDHDEDAVDNEHFYASGQMYQWANSPFDDEEHQRWYVMGDWHNAATRLIHGRRFFNEGVRELFAGILQEALAAGSIDDAGLRPVIKNVLTGFEFFRARVARNFDEEQKFLAEPAIELGAPPKELATNGRMSPAGIPFLYVAENQCTAVAEVRPSIGDTVVVGKFKATQPLKIFDLTALSGRLVHESLSLFDPDYETRSHRRTLLGYLHSEISRPAKTNDTDYLMTQAFTEYIRFECNEEFDGVAFRSVQHANGINYVLFDTASENEWTWADWKPRFDLEIDPSDVVVVEIRAVEYTANPKKILARRPDIDGWADEIVFTS</sequence>
<reference evidence="2 3" key="1">
    <citation type="submission" date="2019-12" db="EMBL/GenBank/DDBJ databases">
        <title>Novel species isolated from a subtropical stream in China.</title>
        <authorList>
            <person name="Lu H."/>
        </authorList>
    </citation>
    <scope>NUCLEOTIDE SEQUENCE [LARGE SCALE GENOMIC DNA]</scope>
    <source>
        <strain evidence="2 3">FT50W</strain>
    </source>
</reference>
<proteinExistence type="predicted"/>
<evidence type="ECO:0000313" key="2">
    <source>
        <dbReference type="EMBL" id="MYM85517.1"/>
    </source>
</evidence>
<dbReference type="Pfam" id="PF08808">
    <property type="entry name" value="RES"/>
    <property type="match status" value="1"/>
</dbReference>
<organism evidence="2 3">
    <name type="scientific">Duganella lactea</name>
    <dbReference type="NCBI Taxonomy" id="2692173"/>
    <lineage>
        <taxon>Bacteria</taxon>
        <taxon>Pseudomonadati</taxon>
        <taxon>Pseudomonadota</taxon>
        <taxon>Betaproteobacteria</taxon>
        <taxon>Burkholderiales</taxon>
        <taxon>Oxalobacteraceae</taxon>
        <taxon>Telluria group</taxon>
        <taxon>Duganella</taxon>
    </lineage>
</organism>
<dbReference type="SMART" id="SM00953">
    <property type="entry name" value="RES"/>
    <property type="match status" value="1"/>
</dbReference>
<comment type="caution">
    <text evidence="2">The sequence shown here is derived from an EMBL/GenBank/DDBJ whole genome shotgun (WGS) entry which is preliminary data.</text>
</comment>
<protein>
    <submittedName>
        <fullName evidence="2">RES domain-containing protein</fullName>
    </submittedName>
</protein>
<evidence type="ECO:0000259" key="1">
    <source>
        <dbReference type="SMART" id="SM00953"/>
    </source>
</evidence>
<accession>A0A6L8MTY1</accession>
<dbReference type="Proteomes" id="UP000474565">
    <property type="component" value="Unassembled WGS sequence"/>
</dbReference>
<name>A0A6L8MTY1_9BURK</name>
<gene>
    <name evidence="2" type="ORF">GTP44_26770</name>
</gene>
<evidence type="ECO:0000313" key="3">
    <source>
        <dbReference type="Proteomes" id="UP000474565"/>
    </source>
</evidence>